<dbReference type="PANTHER" id="PTHR43156">
    <property type="entry name" value="STAGE II SPORULATION PROTEIN E-RELATED"/>
    <property type="match status" value="1"/>
</dbReference>
<evidence type="ECO:0000313" key="3">
    <source>
        <dbReference type="EMBL" id="SET28984.1"/>
    </source>
</evidence>
<dbReference type="AlphaFoldDB" id="A0A1I0D9N2"/>
<dbReference type="InterPro" id="IPR052016">
    <property type="entry name" value="Bact_Sigma-Reg"/>
</dbReference>
<evidence type="ECO:0000256" key="1">
    <source>
        <dbReference type="ARBA" id="ARBA00022801"/>
    </source>
</evidence>
<dbReference type="InterPro" id="IPR036457">
    <property type="entry name" value="PPM-type-like_dom_sf"/>
</dbReference>
<dbReference type="PANTHER" id="PTHR43156:SF2">
    <property type="entry name" value="STAGE II SPORULATION PROTEIN E"/>
    <property type="match status" value="1"/>
</dbReference>
<evidence type="ECO:0000259" key="2">
    <source>
        <dbReference type="SMART" id="SM00331"/>
    </source>
</evidence>
<dbReference type="SUPFAM" id="SSF81606">
    <property type="entry name" value="PP2C-like"/>
    <property type="match status" value="1"/>
</dbReference>
<dbReference type="EMBL" id="FOIL01000011">
    <property type="protein sequence ID" value="SET28984.1"/>
    <property type="molecule type" value="Genomic_DNA"/>
</dbReference>
<dbReference type="InterPro" id="IPR001932">
    <property type="entry name" value="PPM-type_phosphatase-like_dom"/>
</dbReference>
<organism evidence="3 4">
    <name type="scientific">[Clostridium] aminophilum</name>
    <dbReference type="NCBI Taxonomy" id="1526"/>
    <lineage>
        <taxon>Bacteria</taxon>
        <taxon>Bacillati</taxon>
        <taxon>Bacillota</taxon>
        <taxon>Clostridia</taxon>
        <taxon>Lachnospirales</taxon>
        <taxon>Lachnospiraceae</taxon>
    </lineage>
</organism>
<evidence type="ECO:0000313" key="4">
    <source>
        <dbReference type="Proteomes" id="UP000199820"/>
    </source>
</evidence>
<name>A0A1I0D9N2_9FIRM</name>
<dbReference type="Gene3D" id="3.60.40.10">
    <property type="entry name" value="PPM-type phosphatase domain"/>
    <property type="match status" value="1"/>
</dbReference>
<sequence length="393" mass="43137">MSITVDVSKHSLNKHSEYLCGDTVEMLKTENSDVMILADGMGSGVQASILSTLTAKILGSMFAQGAKLEECVETVVNTLPVEKVRQVAYSTFTILQIFNNGEVYLVNYDNPPVIYLKSGVPADLPVTTRVISGQKIRECRFMVKKGDTLILVSDGVTHAGTGRSAYPFGWQWRQAAAYAAEVCGHSASAVRIAVSLTDRCRELYEGNPDDDTTVVCVRIIEAQKVHIMTGPPRDADMDPVITREFMEDPDAKKIVSGGTTATIVSREIGKPLTISLDYMDPDIPPTANMEGVDLVTEGILTLRRVVELLEKYRKLALPSAAFFRELDRKNAASVMAKMLIEECTDLTMFIGTAVNSAYQNPDLPIDLGIRQALTKRLVNAMRGLGKRVTVKYY</sequence>
<dbReference type="RefSeq" id="WP_074649055.1">
    <property type="nucleotide sequence ID" value="NZ_FOIL01000011.1"/>
</dbReference>
<gene>
    <name evidence="3" type="ORF">SAMN04487771_101114</name>
</gene>
<reference evidence="3 4" key="1">
    <citation type="submission" date="2016-10" db="EMBL/GenBank/DDBJ databases">
        <authorList>
            <person name="de Groot N.N."/>
        </authorList>
    </citation>
    <scope>NUCLEOTIDE SEQUENCE [LARGE SCALE GENOMIC DNA]</scope>
    <source>
        <strain evidence="3 4">KH1P1</strain>
    </source>
</reference>
<dbReference type="eggNOG" id="COG2208">
    <property type="taxonomic scope" value="Bacteria"/>
</dbReference>
<dbReference type="SMART" id="SM00331">
    <property type="entry name" value="PP2C_SIG"/>
    <property type="match status" value="1"/>
</dbReference>
<dbReference type="Proteomes" id="UP000199820">
    <property type="component" value="Unassembled WGS sequence"/>
</dbReference>
<dbReference type="OrthoDB" id="1090916at2"/>
<dbReference type="Pfam" id="PF07228">
    <property type="entry name" value="SpoIIE"/>
    <property type="match status" value="1"/>
</dbReference>
<keyword evidence="1" id="KW-0378">Hydrolase</keyword>
<keyword evidence="4" id="KW-1185">Reference proteome</keyword>
<dbReference type="STRING" id="1526.SAMN02910262_02615"/>
<proteinExistence type="predicted"/>
<feature type="domain" description="PPM-type phosphatase" evidence="2">
    <location>
        <begin position="2"/>
        <end position="219"/>
    </location>
</feature>
<dbReference type="GO" id="GO:0016791">
    <property type="term" value="F:phosphatase activity"/>
    <property type="evidence" value="ECO:0007669"/>
    <property type="project" value="TreeGrafter"/>
</dbReference>
<accession>A0A1I0D9N2</accession>
<protein>
    <submittedName>
        <fullName evidence="3">Stage II sporulation protein E (SpoIIE)</fullName>
    </submittedName>
</protein>